<accession>A0A9X0D432</accession>
<gene>
    <name evidence="3" type="ORF">OS493_023428</name>
</gene>
<feature type="compositionally biased region" description="Low complexity" evidence="1">
    <location>
        <begin position="337"/>
        <end position="347"/>
    </location>
</feature>
<dbReference type="Gene3D" id="1.10.150.50">
    <property type="entry name" value="Transcription Factor, Ets-1"/>
    <property type="match status" value="1"/>
</dbReference>
<dbReference type="SUPFAM" id="SSF47769">
    <property type="entry name" value="SAM/Pointed domain"/>
    <property type="match status" value="1"/>
</dbReference>
<dbReference type="AlphaFoldDB" id="A0A9X0D432"/>
<proteinExistence type="predicted"/>
<dbReference type="EMBL" id="MU825890">
    <property type="protein sequence ID" value="KAJ7384104.1"/>
    <property type="molecule type" value="Genomic_DNA"/>
</dbReference>
<dbReference type="PROSITE" id="PS50105">
    <property type="entry name" value="SAM_DOMAIN"/>
    <property type="match status" value="1"/>
</dbReference>
<dbReference type="InterPro" id="IPR001660">
    <property type="entry name" value="SAM"/>
</dbReference>
<evidence type="ECO:0000313" key="4">
    <source>
        <dbReference type="Proteomes" id="UP001163046"/>
    </source>
</evidence>
<dbReference type="InterPro" id="IPR013761">
    <property type="entry name" value="SAM/pointed_sf"/>
</dbReference>
<name>A0A9X0D432_9CNID</name>
<evidence type="ECO:0000259" key="2">
    <source>
        <dbReference type="PROSITE" id="PS50105"/>
    </source>
</evidence>
<evidence type="ECO:0000256" key="1">
    <source>
        <dbReference type="SAM" id="MobiDB-lite"/>
    </source>
</evidence>
<protein>
    <recommendedName>
        <fullName evidence="2">SAM domain-containing protein</fullName>
    </recommendedName>
</protein>
<dbReference type="SMART" id="SM00454">
    <property type="entry name" value="SAM"/>
    <property type="match status" value="1"/>
</dbReference>
<organism evidence="3 4">
    <name type="scientific">Desmophyllum pertusum</name>
    <dbReference type="NCBI Taxonomy" id="174260"/>
    <lineage>
        <taxon>Eukaryota</taxon>
        <taxon>Metazoa</taxon>
        <taxon>Cnidaria</taxon>
        <taxon>Anthozoa</taxon>
        <taxon>Hexacorallia</taxon>
        <taxon>Scleractinia</taxon>
        <taxon>Caryophylliina</taxon>
        <taxon>Caryophylliidae</taxon>
        <taxon>Desmophyllum</taxon>
    </lineage>
</organism>
<dbReference type="OrthoDB" id="5974946at2759"/>
<dbReference type="Proteomes" id="UP001163046">
    <property type="component" value="Unassembled WGS sequence"/>
</dbReference>
<comment type="caution">
    <text evidence="3">The sequence shown here is derived from an EMBL/GenBank/DDBJ whole genome shotgun (WGS) entry which is preliminary data.</text>
</comment>
<feature type="domain" description="SAM" evidence="2">
    <location>
        <begin position="29"/>
        <end position="88"/>
    </location>
</feature>
<dbReference type="Pfam" id="PF07647">
    <property type="entry name" value="SAM_2"/>
    <property type="match status" value="1"/>
</dbReference>
<sequence length="369" mass="41132">MNPVQSDCKGRGEEEVTEKVPDTRFVEDWTAADVELWLKENGFKEEAPLFFAQQITGKVLSQLDRATLKDLGVLIIGKQLELLQKIKSCCGNEESNVTPPSGKAMEKQWKSKITLTDKSQWLPEQKTRYNTRTGIILREAAKLWSGNGKIYFKNEHTKLQLEELTTKLLDMCSIPEIGFGYDAIRAHIIQWGQEKNRRITNGYDYEVQHKPAKRAKVSPQHIATPTSCQDSSDSDTDTDHDESPSTSLEDMSLQSAKIAALVAFNATCLQDLGVKTHLIPLAKKLGVKHRSVGKRAMLLPIAKQLFKQGYLEVKCSVVDYKRLKRPEISVCKPVCNSSPSPSGSSDIDSSEGFDINEASDDNVLSVTST</sequence>
<keyword evidence="4" id="KW-1185">Reference proteome</keyword>
<feature type="region of interest" description="Disordered" evidence="1">
    <location>
        <begin position="212"/>
        <end position="250"/>
    </location>
</feature>
<reference evidence="3" key="1">
    <citation type="submission" date="2023-01" db="EMBL/GenBank/DDBJ databases">
        <title>Genome assembly of the deep-sea coral Lophelia pertusa.</title>
        <authorList>
            <person name="Herrera S."/>
            <person name="Cordes E."/>
        </authorList>
    </citation>
    <scope>NUCLEOTIDE SEQUENCE</scope>
    <source>
        <strain evidence="3">USNM1676648</strain>
        <tissue evidence="3">Polyp</tissue>
    </source>
</reference>
<evidence type="ECO:0000313" key="3">
    <source>
        <dbReference type="EMBL" id="KAJ7384104.1"/>
    </source>
</evidence>
<feature type="region of interest" description="Disordered" evidence="1">
    <location>
        <begin position="334"/>
        <end position="369"/>
    </location>
</feature>